<evidence type="ECO:0000256" key="5">
    <source>
        <dbReference type="SAM" id="MobiDB-lite"/>
    </source>
</evidence>
<gene>
    <name evidence="7" type="ORF">OIU74_003278</name>
</gene>
<sequence length="399" mass="45611">MEEELKIGDQEKMDGCEDQADNTSFMSSQKCSSFDLNEEASSGEDIGTAEVSNTDSEKRREENYANNATSEERNERKSTVRQYVRSKMPRLRWTPDLHLSFVHAVERLGGQEKATPKLVLQLMNVRGLSIAHVKSHLQMYRSKKLDEAGQVLCPTYRSMQGRAGYIPSKFHQMSANPQQCFRMESGGIVLARNSTEHTFGNSLLHSSSFQRSLLSNKNIFSRFQQWGADKHEVSSLARKDLGQGLDTTTAIRPMRPARFFEERRWPPLEMVKNRWKIIRNNPISITCTNSCSPPQAHQNCSSPRSFETNCYWKPTGGNTGNDIKIKQSLFNSSPSIGNFNSFKPELEPSFRVELNRDKMLKDKEWLPDLQLRLSQRVGINEHKNHCRSKQEISTKLSLS</sequence>
<dbReference type="InterPro" id="IPR006447">
    <property type="entry name" value="Myb_dom_plants"/>
</dbReference>
<reference evidence="7" key="2">
    <citation type="journal article" date="2023" name="Int. J. Mol. Sci.">
        <title>De Novo Assembly and Annotation of 11 Diverse Shrub Willow (Salix) Genomes Reveals Novel Gene Organization in Sex-Linked Regions.</title>
        <authorList>
            <person name="Hyden B."/>
            <person name="Feng K."/>
            <person name="Yates T.B."/>
            <person name="Jawdy S."/>
            <person name="Cereghino C."/>
            <person name="Smart L.B."/>
            <person name="Muchero W."/>
        </authorList>
    </citation>
    <scope>NUCLEOTIDE SEQUENCE</scope>
    <source>
        <tissue evidence="7">Shoot tip</tissue>
    </source>
</reference>
<dbReference type="GO" id="GO:0005634">
    <property type="term" value="C:nucleus"/>
    <property type="evidence" value="ECO:0007669"/>
    <property type="project" value="UniProtKB-SubCell"/>
</dbReference>
<dbReference type="GO" id="GO:0003700">
    <property type="term" value="F:DNA-binding transcription factor activity"/>
    <property type="evidence" value="ECO:0007669"/>
    <property type="project" value="InterPro"/>
</dbReference>
<reference evidence="7" key="1">
    <citation type="submission" date="2022-11" db="EMBL/GenBank/DDBJ databases">
        <authorList>
            <person name="Hyden B.L."/>
            <person name="Feng K."/>
            <person name="Yates T."/>
            <person name="Jawdy S."/>
            <person name="Smart L.B."/>
            <person name="Muchero W."/>
        </authorList>
    </citation>
    <scope>NUCLEOTIDE SEQUENCE</scope>
    <source>
        <tissue evidence="7">Shoot tip</tissue>
    </source>
</reference>
<keyword evidence="3" id="KW-0804">Transcription</keyword>
<dbReference type="InterPro" id="IPR046955">
    <property type="entry name" value="PHR1-like"/>
</dbReference>
<organism evidence="7 8">
    <name type="scientific">Salix koriyanagi</name>
    <dbReference type="NCBI Taxonomy" id="2511006"/>
    <lineage>
        <taxon>Eukaryota</taxon>
        <taxon>Viridiplantae</taxon>
        <taxon>Streptophyta</taxon>
        <taxon>Embryophyta</taxon>
        <taxon>Tracheophyta</taxon>
        <taxon>Spermatophyta</taxon>
        <taxon>Magnoliopsida</taxon>
        <taxon>eudicotyledons</taxon>
        <taxon>Gunneridae</taxon>
        <taxon>Pentapetalae</taxon>
        <taxon>rosids</taxon>
        <taxon>fabids</taxon>
        <taxon>Malpighiales</taxon>
        <taxon>Salicaceae</taxon>
        <taxon>Saliceae</taxon>
        <taxon>Salix</taxon>
    </lineage>
</organism>
<feature type="domain" description="HTH myb-type" evidence="6">
    <location>
        <begin position="85"/>
        <end position="145"/>
    </location>
</feature>
<keyword evidence="4" id="KW-0539">Nucleus</keyword>
<dbReference type="PANTHER" id="PTHR31314:SF128">
    <property type="entry name" value="OS11G0106100 PROTEIN"/>
    <property type="match status" value="1"/>
</dbReference>
<accession>A0A9Q0UYE2</accession>
<feature type="region of interest" description="Disordered" evidence="5">
    <location>
        <begin position="1"/>
        <end position="82"/>
    </location>
</feature>
<dbReference type="PROSITE" id="PS51294">
    <property type="entry name" value="HTH_MYB"/>
    <property type="match status" value="1"/>
</dbReference>
<evidence type="ECO:0000313" key="8">
    <source>
        <dbReference type="Proteomes" id="UP001151752"/>
    </source>
</evidence>
<dbReference type="Pfam" id="PF00249">
    <property type="entry name" value="Myb_DNA-binding"/>
    <property type="match status" value="1"/>
</dbReference>
<comment type="caution">
    <text evidence="7">The sequence shown here is derived from an EMBL/GenBank/DDBJ whole genome shotgun (WGS) entry which is preliminary data.</text>
</comment>
<proteinExistence type="predicted"/>
<dbReference type="Proteomes" id="UP001151752">
    <property type="component" value="Chromosome 4"/>
</dbReference>
<protein>
    <submittedName>
        <fullName evidence="7">MYB-LIKE DNA-BINDING DOMAIN SHAQKYF CLASS PROTEIN</fullName>
    </submittedName>
</protein>
<dbReference type="AlphaFoldDB" id="A0A9Q0UYE2"/>
<feature type="compositionally biased region" description="Basic and acidic residues" evidence="5">
    <location>
        <begin position="1"/>
        <end position="15"/>
    </location>
</feature>
<dbReference type="PANTHER" id="PTHR31314">
    <property type="entry name" value="MYB FAMILY TRANSCRIPTION FACTOR PHL7-LIKE"/>
    <property type="match status" value="1"/>
</dbReference>
<dbReference type="InterPro" id="IPR017930">
    <property type="entry name" value="Myb_dom"/>
</dbReference>
<dbReference type="InterPro" id="IPR001005">
    <property type="entry name" value="SANT/Myb"/>
</dbReference>
<keyword evidence="8" id="KW-1185">Reference proteome</keyword>
<keyword evidence="7" id="KW-0238">DNA-binding</keyword>
<comment type="subcellular location">
    <subcellularLocation>
        <location evidence="1">Nucleus</location>
    </subcellularLocation>
</comment>
<dbReference type="SUPFAM" id="SSF46689">
    <property type="entry name" value="Homeodomain-like"/>
    <property type="match status" value="1"/>
</dbReference>
<dbReference type="GO" id="GO:0003677">
    <property type="term" value="F:DNA binding"/>
    <property type="evidence" value="ECO:0007669"/>
    <property type="project" value="UniProtKB-KW"/>
</dbReference>
<evidence type="ECO:0000256" key="4">
    <source>
        <dbReference type="ARBA" id="ARBA00023242"/>
    </source>
</evidence>
<evidence type="ECO:0000313" key="7">
    <source>
        <dbReference type="EMBL" id="KAJ6738291.1"/>
    </source>
</evidence>
<dbReference type="NCBIfam" id="TIGR01557">
    <property type="entry name" value="myb_SHAQKYF"/>
    <property type="match status" value="1"/>
</dbReference>
<feature type="compositionally biased region" description="Polar residues" evidence="5">
    <location>
        <begin position="21"/>
        <end position="35"/>
    </location>
</feature>
<dbReference type="FunFam" id="1.10.10.60:FF:000002">
    <property type="entry name" value="Myb family transcription factor"/>
    <property type="match status" value="1"/>
</dbReference>
<dbReference type="InterPro" id="IPR009057">
    <property type="entry name" value="Homeodomain-like_sf"/>
</dbReference>
<evidence type="ECO:0000256" key="1">
    <source>
        <dbReference type="ARBA" id="ARBA00004123"/>
    </source>
</evidence>
<dbReference type="EMBL" id="JAPFFM010000010">
    <property type="protein sequence ID" value="KAJ6738291.1"/>
    <property type="molecule type" value="Genomic_DNA"/>
</dbReference>
<name>A0A9Q0UYE2_9ROSI</name>
<evidence type="ECO:0000256" key="3">
    <source>
        <dbReference type="ARBA" id="ARBA00023163"/>
    </source>
</evidence>
<evidence type="ECO:0000259" key="6">
    <source>
        <dbReference type="PROSITE" id="PS51294"/>
    </source>
</evidence>
<dbReference type="Gene3D" id="1.10.10.60">
    <property type="entry name" value="Homeodomain-like"/>
    <property type="match status" value="1"/>
</dbReference>
<evidence type="ECO:0000256" key="2">
    <source>
        <dbReference type="ARBA" id="ARBA00023015"/>
    </source>
</evidence>
<keyword evidence="2" id="KW-0805">Transcription regulation</keyword>